<gene>
    <name evidence="1" type="ordered locus">MHF_1087</name>
</gene>
<accession>F6FJI0</accession>
<name>F6FJI0_MYCHI</name>
<dbReference type="KEGG" id="mhf:MHF_1087"/>
<dbReference type="EMBL" id="CP002808">
    <property type="protein sequence ID" value="AEG73335.1"/>
    <property type="molecule type" value="Genomic_DNA"/>
</dbReference>
<evidence type="ECO:0000313" key="2">
    <source>
        <dbReference type="Proteomes" id="UP000007952"/>
    </source>
</evidence>
<dbReference type="HOGENOM" id="CLU_111546_1_0_14"/>
<dbReference type="BioCyc" id="MHAE859194:G1GR7-1078-MONOMER"/>
<reference key="2">
    <citation type="submission" date="2011-05" db="EMBL/GenBank/DDBJ databases">
        <title>The Genome of Mycoplasma haemofelis Strain Ohio2, a pathogenic hemoplasma of the cat.</title>
        <authorList>
            <person name="Santos A.P."/>
            <person name="Guimaraes A.M.S."/>
            <person name="SanMiguel P.J."/>
            <person name="Martin S.W."/>
            <person name="Messick J.B."/>
        </authorList>
    </citation>
    <scope>NUCLEOTIDE SEQUENCE</scope>
    <source>
        <strain>Ohio2</strain>
    </source>
</reference>
<dbReference type="Proteomes" id="UP000007952">
    <property type="component" value="Chromosome"/>
</dbReference>
<evidence type="ECO:0000313" key="1">
    <source>
        <dbReference type="EMBL" id="AEG73335.1"/>
    </source>
</evidence>
<protein>
    <submittedName>
        <fullName evidence="1">Uncharacterized protein</fullName>
    </submittedName>
</protein>
<organism evidence="1 2">
    <name type="scientific">Mycoplasma haemofelis (strain Ohio2)</name>
    <dbReference type="NCBI Taxonomy" id="859194"/>
    <lineage>
        <taxon>Bacteria</taxon>
        <taxon>Bacillati</taxon>
        <taxon>Mycoplasmatota</taxon>
        <taxon>Mollicutes</taxon>
        <taxon>Mycoplasmataceae</taxon>
        <taxon>Mycoplasma</taxon>
    </lineage>
</organism>
<dbReference type="AlphaFoldDB" id="F6FJI0"/>
<reference evidence="1 2" key="1">
    <citation type="journal article" date="2011" name="J. Bacteriol.">
        <title>Complete genome sequences of two hemotropic Mycoplasmas, Mycoplasma haemofelis strain Ohio2 and Mycoplasma suis strain Illinois.</title>
        <authorList>
            <person name="Messick J.B."/>
            <person name="Santos A.P."/>
            <person name="Guimaraes A.M."/>
        </authorList>
    </citation>
    <scope>NUCLEOTIDE SEQUENCE [LARGE SCALE GENOMIC DNA]</scope>
    <source>
        <strain evidence="1 2">Ohio2</strain>
    </source>
</reference>
<sequence>MSISLPQGLALGTALIGVGAMFSETVSGGEEVKPLSANADAPKLTYNNEITNLKSTCRIYEVQMKPQQYEVTKIIGEITKERLSASLGNEADKFIGDMKKACDGNTGNFKVGDKVYVYIYQSGGKWIYSTQLQGRDWNQHVSKNPITTLDK</sequence>
<proteinExistence type="predicted"/>